<protein>
    <submittedName>
        <fullName evidence="1">Uncharacterized protein</fullName>
    </submittedName>
</protein>
<sequence>MASGQRAEAYAAYHESTTLRRVMNRCCSTTAAKAQAYGLQRQWICCREPDAQAFAMADLMKEPTILCLLALRWFEKLCH</sequence>
<dbReference type="EMBL" id="AP003241">
    <property type="protein sequence ID" value="BAD81764.1"/>
    <property type="molecule type" value="Genomic_DNA"/>
</dbReference>
<proteinExistence type="predicted"/>
<organism evidence="1">
    <name type="scientific">Oryza sativa subsp. japonica</name>
    <name type="common">Rice</name>
    <dbReference type="NCBI Taxonomy" id="39947"/>
    <lineage>
        <taxon>Eukaryota</taxon>
        <taxon>Viridiplantae</taxon>
        <taxon>Streptophyta</taxon>
        <taxon>Embryophyta</taxon>
        <taxon>Tracheophyta</taxon>
        <taxon>Spermatophyta</taxon>
        <taxon>Magnoliopsida</taxon>
        <taxon>Liliopsida</taxon>
        <taxon>Poales</taxon>
        <taxon>Poaceae</taxon>
        <taxon>BOP clade</taxon>
        <taxon>Oryzoideae</taxon>
        <taxon>Oryzeae</taxon>
        <taxon>Oryzinae</taxon>
        <taxon>Oryza</taxon>
        <taxon>Oryza sativa</taxon>
    </lineage>
</organism>
<dbReference type="AlphaFoldDB" id="Q5N9U2"/>
<name>Q5N9U2_ORYSJ</name>
<reference evidence="1" key="1">
    <citation type="journal article" date="2002" name="Nature">
        <title>The genome sequence and structure of rice chromosome 1.</title>
        <authorList>
            <person name="Sasaki T."/>
            <person name="Matsumoto T."/>
            <person name="Yamamoto K."/>
            <person name="Sakata K."/>
            <person name="Baba T."/>
            <person name="Katayose Y."/>
            <person name="Wu J."/>
            <person name="Niimura Y."/>
            <person name="Cheng Z."/>
            <person name="Nagamura Y."/>
            <person name="Antonio B.A."/>
            <person name="Kanamori H."/>
            <person name="Hosokawa S."/>
            <person name="Masukawa M."/>
            <person name="Arikawa K."/>
            <person name="Chiden Y."/>
            <person name="Hayashi M."/>
            <person name="Okamoto M."/>
            <person name="Ando T."/>
            <person name="Aoki H."/>
            <person name="Arita K."/>
            <person name="Hamada M."/>
            <person name="Harada C."/>
            <person name="Hijishita S."/>
            <person name="Honda M."/>
            <person name="Ichikawa Y."/>
            <person name="Idonuma A."/>
            <person name="Iijima M."/>
            <person name="Ikeda M."/>
            <person name="Ikeno M."/>
            <person name="Itoh S."/>
            <person name="Itoh T."/>
            <person name="Itoh Y."/>
            <person name="Itoh Y."/>
            <person name="Iwabuchi A."/>
            <person name="Kamiya K."/>
            <person name="Karasawa W."/>
            <person name="Katagiri S."/>
            <person name="Kikuta A."/>
            <person name="Kobayashi N."/>
            <person name="Kono I."/>
            <person name="Machita K."/>
            <person name="Maehara T."/>
            <person name="Mizuno H."/>
            <person name="Mizubayashi T."/>
            <person name="Mukai Y."/>
            <person name="Nagasaki H."/>
            <person name="Nakashima M."/>
            <person name="Nakama Y."/>
            <person name="Nakamichi Y."/>
            <person name="Nakamura M."/>
            <person name="Namiki N."/>
            <person name="Negishi M."/>
            <person name="Ohta I."/>
            <person name="Ono N."/>
            <person name="Saji S."/>
            <person name="Sakai K."/>
            <person name="Shibata M."/>
            <person name="Shimokawa T."/>
            <person name="Shomura A."/>
            <person name="Song J."/>
            <person name="Takazaki Y."/>
            <person name="Terasawa K."/>
            <person name="Tsuji K."/>
            <person name="Waki K."/>
            <person name="Yamagata H."/>
            <person name="Yamane H."/>
            <person name="Yoshiki S."/>
            <person name="Yoshihara R."/>
            <person name="Yukawa K."/>
            <person name="Zhong H."/>
            <person name="Iwama H."/>
            <person name="Endo T."/>
            <person name="Ito H."/>
            <person name="Hahn J.H."/>
            <person name="Kim H.I."/>
            <person name="Eun M.Y."/>
            <person name="Yano M."/>
            <person name="Jiang J."/>
            <person name="Gojobori T."/>
        </authorList>
    </citation>
    <scope>NUCLEOTIDE SEQUENCE [LARGE SCALE GENOMIC DNA]</scope>
</reference>
<evidence type="ECO:0000313" key="1">
    <source>
        <dbReference type="EMBL" id="BAD81764.1"/>
    </source>
</evidence>
<gene>
    <name evidence="1" type="primary">P0408C03.40</name>
</gene>
<accession>Q5N9U2</accession>
<dbReference type="Proteomes" id="UP000817658">
    <property type="component" value="Chromosome 1"/>
</dbReference>